<dbReference type="EMBL" id="CP015622">
    <property type="protein sequence ID" value="ANE03866.1"/>
    <property type="molecule type" value="Genomic_DNA"/>
</dbReference>
<dbReference type="KEGG" id="ccjz:ccrud_06335"/>
<reference evidence="2 3" key="1">
    <citation type="submission" date="2016-05" db="EMBL/GenBank/DDBJ databases">
        <title>Complete genome sequence of Corynebacterium crudilactis, a new Corynebacterium species isolated from raw cow's milk.</title>
        <authorList>
            <person name="Christian R."/>
            <person name="Zimmermann J."/>
            <person name="Lipski A."/>
            <person name="Kalinowski J."/>
        </authorList>
    </citation>
    <scope>NUCLEOTIDE SEQUENCE [LARGE SCALE GENOMIC DNA]</scope>
    <source>
        <strain evidence="2 3">JZ16</strain>
    </source>
</reference>
<proteinExistence type="predicted"/>
<feature type="region of interest" description="Disordered" evidence="1">
    <location>
        <begin position="1"/>
        <end position="57"/>
    </location>
</feature>
<dbReference type="OrthoDB" id="4391631at2"/>
<evidence type="ECO:0000313" key="2">
    <source>
        <dbReference type="EMBL" id="ANE03866.1"/>
    </source>
</evidence>
<evidence type="ECO:0000313" key="3">
    <source>
        <dbReference type="Proteomes" id="UP000076929"/>
    </source>
</evidence>
<feature type="compositionally biased region" description="Polar residues" evidence="1">
    <location>
        <begin position="24"/>
        <end position="38"/>
    </location>
</feature>
<evidence type="ECO:0000256" key="1">
    <source>
        <dbReference type="SAM" id="MobiDB-lite"/>
    </source>
</evidence>
<keyword evidence="3" id="KW-1185">Reference proteome</keyword>
<dbReference type="AlphaFoldDB" id="A0A172QT72"/>
<sequence>MDDESGPIEAKEVFDQGDEPGDTTDATETGQTANSVSAEESEDHTLISEDDDPSEDSQATLEVEVVLRDDELMVFGDELAVQEFIDSLVISEKKTTKIDNILLRDLNGQLKKSGTVLQGASGIAENSGYYIKLTKESAALVKKHGLYETKGGITYAMIEKLGKPGKTGKWLQVDKGFGSLLTNPAVLSGIGGVITQAALQQSLAEITAYLQTIDHKLDEVIRKVDEAQESKLWGLLATLRETKIRYELEEIVDSHFMNKLIDFRNTVKEVESYGWEQINAIRGDLGKIQGLKPMMLATEEAQREISQWLGFLANAYLAECRLDDFKLKEKREESLEAYNEELKTLRVLQADRDRKRATRVHDLYETAHEVAKFADKKLLTNRAAAEALNQRANEMAELAYSFAEAVQLTVERKSIPIEELGMFANFASRSIQKLPEAALNLAITEGTKTIVTHSPKVVKFLKGFDLSKIR</sequence>
<name>A0A172QT72_9CORY</name>
<dbReference type="Proteomes" id="UP000076929">
    <property type="component" value="Chromosome"/>
</dbReference>
<protein>
    <submittedName>
        <fullName evidence="2">Uncharacterized protein</fullName>
    </submittedName>
</protein>
<organism evidence="2 3">
    <name type="scientific">Corynebacterium crudilactis</name>
    <dbReference type="NCBI Taxonomy" id="1652495"/>
    <lineage>
        <taxon>Bacteria</taxon>
        <taxon>Bacillati</taxon>
        <taxon>Actinomycetota</taxon>
        <taxon>Actinomycetes</taxon>
        <taxon>Mycobacteriales</taxon>
        <taxon>Corynebacteriaceae</taxon>
        <taxon>Corynebacterium</taxon>
    </lineage>
</organism>
<dbReference type="RefSeq" id="WP_066565363.1">
    <property type="nucleotide sequence ID" value="NZ_CP015622.1"/>
</dbReference>
<gene>
    <name evidence="2" type="ORF">ccrud_06335</name>
</gene>
<accession>A0A172QT72</accession>